<evidence type="ECO:0000313" key="1">
    <source>
        <dbReference type="EMBL" id="KAJ1368198.1"/>
    </source>
</evidence>
<gene>
    <name evidence="1" type="ORF">KIN20_029278</name>
</gene>
<sequence>MVETLYHHERTHFLANSSILYSSRMQKRVGLLCVTEHLHVKTTSGLGRLASN</sequence>
<dbReference type="Proteomes" id="UP001196413">
    <property type="component" value="Unassembled WGS sequence"/>
</dbReference>
<reference evidence="1" key="1">
    <citation type="submission" date="2021-06" db="EMBL/GenBank/DDBJ databases">
        <title>Parelaphostrongylus tenuis whole genome reference sequence.</title>
        <authorList>
            <person name="Garwood T.J."/>
            <person name="Larsen P.A."/>
            <person name="Fountain-Jones N.M."/>
            <person name="Garbe J.R."/>
            <person name="Macchietto M.G."/>
            <person name="Kania S.A."/>
            <person name="Gerhold R.W."/>
            <person name="Richards J.E."/>
            <person name="Wolf T.M."/>
        </authorList>
    </citation>
    <scope>NUCLEOTIDE SEQUENCE</scope>
    <source>
        <strain evidence="1">MNPRO001-30</strain>
        <tissue evidence="1">Meninges</tissue>
    </source>
</reference>
<protein>
    <submittedName>
        <fullName evidence="1">Uncharacterized protein</fullName>
    </submittedName>
</protein>
<evidence type="ECO:0000313" key="2">
    <source>
        <dbReference type="Proteomes" id="UP001196413"/>
    </source>
</evidence>
<proteinExistence type="predicted"/>
<keyword evidence="2" id="KW-1185">Reference proteome</keyword>
<comment type="caution">
    <text evidence="1">The sequence shown here is derived from an EMBL/GenBank/DDBJ whole genome shotgun (WGS) entry which is preliminary data.</text>
</comment>
<name>A0AAD5WFV1_PARTN</name>
<dbReference type="AlphaFoldDB" id="A0AAD5WFV1"/>
<dbReference type="EMBL" id="JAHQIW010006110">
    <property type="protein sequence ID" value="KAJ1368198.1"/>
    <property type="molecule type" value="Genomic_DNA"/>
</dbReference>
<organism evidence="1 2">
    <name type="scientific">Parelaphostrongylus tenuis</name>
    <name type="common">Meningeal worm</name>
    <dbReference type="NCBI Taxonomy" id="148309"/>
    <lineage>
        <taxon>Eukaryota</taxon>
        <taxon>Metazoa</taxon>
        <taxon>Ecdysozoa</taxon>
        <taxon>Nematoda</taxon>
        <taxon>Chromadorea</taxon>
        <taxon>Rhabditida</taxon>
        <taxon>Rhabditina</taxon>
        <taxon>Rhabditomorpha</taxon>
        <taxon>Strongyloidea</taxon>
        <taxon>Metastrongylidae</taxon>
        <taxon>Parelaphostrongylus</taxon>
    </lineage>
</organism>
<accession>A0AAD5WFV1</accession>